<dbReference type="SUPFAM" id="SSF56935">
    <property type="entry name" value="Porins"/>
    <property type="match status" value="1"/>
</dbReference>
<dbReference type="InterPro" id="IPR039426">
    <property type="entry name" value="TonB-dep_rcpt-like"/>
</dbReference>
<proteinExistence type="predicted"/>
<reference evidence="2" key="1">
    <citation type="submission" date="2019-03" db="EMBL/GenBank/DDBJ databases">
        <title>Single cell metagenomics reveals metabolic interactions within the superorganism composed of flagellate Streblomastix strix and complex community of Bacteroidetes bacteria on its surface.</title>
        <authorList>
            <person name="Treitli S.C."/>
            <person name="Kolisko M."/>
            <person name="Husnik F."/>
            <person name="Keeling P."/>
            <person name="Hampl V."/>
        </authorList>
    </citation>
    <scope>NUCLEOTIDE SEQUENCE</scope>
    <source>
        <strain evidence="2">STM</strain>
    </source>
</reference>
<dbReference type="InterPro" id="IPR023997">
    <property type="entry name" value="TonB-dep_OMP_SusC/RagA_CS"/>
</dbReference>
<dbReference type="PROSITE" id="PS52016">
    <property type="entry name" value="TONB_DEPENDENT_REC_3"/>
    <property type="match status" value="1"/>
</dbReference>
<protein>
    <submittedName>
        <fullName evidence="2">TonB-dependent receptor SusC</fullName>
    </submittedName>
</protein>
<dbReference type="Gene3D" id="2.170.130.10">
    <property type="entry name" value="TonB-dependent receptor, plug domain"/>
    <property type="match status" value="1"/>
</dbReference>
<keyword evidence="2" id="KW-0675">Receptor</keyword>
<dbReference type="InterPro" id="IPR037066">
    <property type="entry name" value="Plug_dom_sf"/>
</dbReference>
<sequence>MLKEDALKLDEVVIVGYGTQKKVNLTGAVDQVTSKVFEKRPITNISQGLVGAVPNLNINMLDGKPTQSPTYNIRGTTSIGQGGNALVLIDGVEGDPRMLNPNDIESVSVLKDAASASIYGARAAFDVVLITTKSASKGKTSITYSANMSSKSPTAIPDHIVDSYPWAKSFSDAWSNWQDNGNTPTAINKTMVFSPAYLAEIKRRWENPDLPRIEINPNTGAYEYYYNTDWYKELYKDNFFAQDHNLSVSGGNDMASFYVTGRYNGENGLYRYNTDKTRWRN</sequence>
<dbReference type="NCBIfam" id="TIGR04057">
    <property type="entry name" value="SusC_RagA_signa"/>
    <property type="match status" value="1"/>
</dbReference>
<dbReference type="Pfam" id="PF07715">
    <property type="entry name" value="Plug"/>
    <property type="match status" value="1"/>
</dbReference>
<gene>
    <name evidence="2" type="ORF">EZS27_036933</name>
</gene>
<feature type="domain" description="TonB-dependent receptor plug" evidence="1">
    <location>
        <begin position="22"/>
        <end position="124"/>
    </location>
</feature>
<comment type="caution">
    <text evidence="2">The sequence shown here is derived from an EMBL/GenBank/DDBJ whole genome shotgun (WGS) entry which is preliminary data.</text>
</comment>
<name>A0A5J4PTC8_9ZZZZ</name>
<accession>A0A5J4PTC8</accession>
<organism evidence="2">
    <name type="scientific">termite gut metagenome</name>
    <dbReference type="NCBI Taxonomy" id="433724"/>
    <lineage>
        <taxon>unclassified sequences</taxon>
        <taxon>metagenomes</taxon>
        <taxon>organismal metagenomes</taxon>
    </lineage>
</organism>
<dbReference type="AlphaFoldDB" id="A0A5J4PTC8"/>
<evidence type="ECO:0000313" key="2">
    <source>
        <dbReference type="EMBL" id="KAA6312071.1"/>
    </source>
</evidence>
<dbReference type="InterPro" id="IPR012910">
    <property type="entry name" value="Plug_dom"/>
</dbReference>
<dbReference type="EMBL" id="SNRY01006672">
    <property type="protein sequence ID" value="KAA6312071.1"/>
    <property type="molecule type" value="Genomic_DNA"/>
</dbReference>
<evidence type="ECO:0000259" key="1">
    <source>
        <dbReference type="Pfam" id="PF07715"/>
    </source>
</evidence>